<evidence type="ECO:0000256" key="1">
    <source>
        <dbReference type="SAM" id="Coils"/>
    </source>
</evidence>
<evidence type="ECO:0000313" key="2">
    <source>
        <dbReference type="EMBL" id="MDN4495038.1"/>
    </source>
</evidence>
<sequence>MSNSITDKNKQVNYLKERLQIFVEVLDAIDPETADIEDIDRLIQMLDDVEDKMEQFNNRNEFTKDEQ</sequence>
<dbReference type="InterPro" id="IPR047670">
    <property type="entry name" value="YfjT-like"/>
</dbReference>
<reference evidence="2" key="1">
    <citation type="submission" date="2023-07" db="EMBL/GenBank/DDBJ databases">
        <title>Ureibacillus sp. isolated from freshwater well.</title>
        <authorList>
            <person name="Kirdat K."/>
            <person name="Bhatt A."/>
            <person name="Teware R."/>
            <person name="Bhavsar Y."/>
            <person name="Yadav A."/>
        </authorList>
    </citation>
    <scope>NUCLEOTIDE SEQUENCE</scope>
    <source>
        <strain evidence="2">BA0131</strain>
    </source>
</reference>
<dbReference type="EMBL" id="JAUHTQ010000015">
    <property type="protein sequence ID" value="MDN4495038.1"/>
    <property type="molecule type" value="Genomic_DNA"/>
</dbReference>
<dbReference type="NCBIfam" id="NF040878">
    <property type="entry name" value="SE1561_fam"/>
    <property type="match status" value="1"/>
</dbReference>
<evidence type="ECO:0000313" key="3">
    <source>
        <dbReference type="Proteomes" id="UP001172743"/>
    </source>
</evidence>
<accession>A0ABT8GUF5</accession>
<keyword evidence="3" id="KW-1185">Reference proteome</keyword>
<feature type="coiled-coil region" evidence="1">
    <location>
        <begin position="39"/>
        <end position="66"/>
    </location>
</feature>
<protein>
    <submittedName>
        <fullName evidence="2">SE1561 family protein</fullName>
    </submittedName>
</protein>
<dbReference type="RefSeq" id="WP_301139360.1">
    <property type="nucleotide sequence ID" value="NZ_JAUHTQ010000015.1"/>
</dbReference>
<name>A0ABT8GUF5_9BACL</name>
<organism evidence="2 3">
    <name type="scientific">Ureibacillus aquaedulcis</name>
    <dbReference type="NCBI Taxonomy" id="3058421"/>
    <lineage>
        <taxon>Bacteria</taxon>
        <taxon>Bacillati</taxon>
        <taxon>Bacillota</taxon>
        <taxon>Bacilli</taxon>
        <taxon>Bacillales</taxon>
        <taxon>Caryophanaceae</taxon>
        <taxon>Ureibacillus</taxon>
    </lineage>
</organism>
<proteinExistence type="predicted"/>
<dbReference type="Proteomes" id="UP001172743">
    <property type="component" value="Unassembled WGS sequence"/>
</dbReference>
<comment type="caution">
    <text evidence="2">The sequence shown here is derived from an EMBL/GenBank/DDBJ whole genome shotgun (WGS) entry which is preliminary data.</text>
</comment>
<gene>
    <name evidence="2" type="ORF">QYB95_15905</name>
</gene>
<keyword evidence="1" id="KW-0175">Coiled coil</keyword>